<evidence type="ECO:0000313" key="1">
    <source>
        <dbReference type="EMBL" id="MBA8914083.1"/>
    </source>
</evidence>
<sequence>MQQTRKAAVLLITVDSCFSAFQPLCAKVVFVDLGNELASIARTSLRESMEANFAFYKSKMLFGIVGILLMGEPMGRPILLNCNIFGDPPAATEAYRGTRTLYV</sequence>
<organism evidence="1 2">
    <name type="scientific">Methylorubrum thiocyanatum</name>
    <dbReference type="NCBI Taxonomy" id="47958"/>
    <lineage>
        <taxon>Bacteria</taxon>
        <taxon>Pseudomonadati</taxon>
        <taxon>Pseudomonadota</taxon>
        <taxon>Alphaproteobacteria</taxon>
        <taxon>Hyphomicrobiales</taxon>
        <taxon>Methylobacteriaceae</taxon>
        <taxon>Methylorubrum</taxon>
    </lineage>
</organism>
<gene>
    <name evidence="1" type="ORF">HNR51_003174</name>
</gene>
<keyword evidence="2" id="KW-1185">Reference proteome</keyword>
<name>A0AA40S433_9HYPH</name>
<reference evidence="1 2" key="1">
    <citation type="submission" date="2020-08" db="EMBL/GenBank/DDBJ databases">
        <title>Genomic Encyclopedia of Type Strains, Phase IV (KMG-IV): sequencing the most valuable type-strain genomes for metagenomic binning, comparative biology and taxonomic classification.</title>
        <authorList>
            <person name="Goeker M."/>
        </authorList>
    </citation>
    <scope>NUCLEOTIDE SEQUENCE [LARGE SCALE GENOMIC DNA]</scope>
    <source>
        <strain evidence="1 2">DSM 11490</strain>
    </source>
</reference>
<dbReference type="AlphaFoldDB" id="A0AA40S433"/>
<evidence type="ECO:0000313" key="2">
    <source>
        <dbReference type="Proteomes" id="UP000543554"/>
    </source>
</evidence>
<comment type="caution">
    <text evidence="1">The sequence shown here is derived from an EMBL/GenBank/DDBJ whole genome shotgun (WGS) entry which is preliminary data.</text>
</comment>
<protein>
    <submittedName>
        <fullName evidence="1">Uncharacterized protein</fullName>
    </submittedName>
</protein>
<dbReference type="EMBL" id="JACJIB010000005">
    <property type="protein sequence ID" value="MBA8914083.1"/>
    <property type="molecule type" value="Genomic_DNA"/>
</dbReference>
<accession>A0AA40S433</accession>
<dbReference type="Proteomes" id="UP000543554">
    <property type="component" value="Unassembled WGS sequence"/>
</dbReference>
<dbReference type="RefSeq" id="WP_182555546.1">
    <property type="nucleotide sequence ID" value="NZ_BPRF01000003.1"/>
</dbReference>
<proteinExistence type="predicted"/>